<reference evidence="5" key="1">
    <citation type="journal article" date="2014" name="Int. J. Syst. Evol. Microbiol.">
        <title>Complete genome sequence of Corynebacterium casei LMG S-19264T (=DSM 44701T), isolated from a smear-ripened cheese.</title>
        <authorList>
            <consortium name="US DOE Joint Genome Institute (JGI-PGF)"/>
            <person name="Walter F."/>
            <person name="Albersmeier A."/>
            <person name="Kalinowski J."/>
            <person name="Ruckert C."/>
        </authorList>
    </citation>
    <scope>NUCLEOTIDE SEQUENCE</scope>
    <source>
        <strain evidence="5">VKM Ac-2007</strain>
    </source>
</reference>
<keyword evidence="6" id="KW-1185">Reference proteome</keyword>
<comment type="similarity">
    <text evidence="1">Belongs to the 'phage' integrase family.</text>
</comment>
<organism evidence="5 6">
    <name type="scientific">Streptosporangium carneum</name>
    <dbReference type="NCBI Taxonomy" id="47481"/>
    <lineage>
        <taxon>Bacteria</taxon>
        <taxon>Bacillati</taxon>
        <taxon>Actinomycetota</taxon>
        <taxon>Actinomycetes</taxon>
        <taxon>Streptosporangiales</taxon>
        <taxon>Streptosporangiaceae</taxon>
        <taxon>Streptosporangium</taxon>
    </lineage>
</organism>
<reference evidence="5" key="2">
    <citation type="submission" date="2023-01" db="EMBL/GenBank/DDBJ databases">
        <authorList>
            <person name="Sun Q."/>
            <person name="Evtushenko L."/>
        </authorList>
    </citation>
    <scope>NUCLEOTIDE SEQUENCE</scope>
    <source>
        <strain evidence="5">VKM Ac-2007</strain>
    </source>
</reference>
<dbReference type="Gene3D" id="1.10.443.10">
    <property type="entry name" value="Intergrase catalytic core"/>
    <property type="match status" value="1"/>
</dbReference>
<gene>
    <name evidence="5" type="ORF">GCM10017600_56070</name>
</gene>
<dbReference type="InterPro" id="IPR002104">
    <property type="entry name" value="Integrase_catalytic"/>
</dbReference>
<feature type="domain" description="Tyr recombinase" evidence="4">
    <location>
        <begin position="1"/>
        <end position="169"/>
    </location>
</feature>
<accession>A0A9W6I5R8</accession>
<name>A0A9W6I5R8_9ACTN</name>
<evidence type="ECO:0000256" key="3">
    <source>
        <dbReference type="ARBA" id="ARBA00023172"/>
    </source>
</evidence>
<keyword evidence="3" id="KW-0233">DNA recombination</keyword>
<dbReference type="Pfam" id="PF00589">
    <property type="entry name" value="Phage_integrase"/>
    <property type="match status" value="1"/>
</dbReference>
<dbReference type="InterPro" id="IPR050090">
    <property type="entry name" value="Tyrosine_recombinase_XerCD"/>
</dbReference>
<dbReference type="EMBL" id="BSEV01000015">
    <property type="protein sequence ID" value="GLK12198.1"/>
    <property type="molecule type" value="Genomic_DNA"/>
</dbReference>
<dbReference type="PANTHER" id="PTHR30349:SF41">
    <property type="entry name" value="INTEGRASE_RECOMBINASE PROTEIN MJ0367-RELATED"/>
    <property type="match status" value="1"/>
</dbReference>
<evidence type="ECO:0000256" key="1">
    <source>
        <dbReference type="ARBA" id="ARBA00008857"/>
    </source>
</evidence>
<dbReference type="GO" id="GO:0015074">
    <property type="term" value="P:DNA integration"/>
    <property type="evidence" value="ECO:0007669"/>
    <property type="project" value="InterPro"/>
</dbReference>
<evidence type="ECO:0000313" key="6">
    <source>
        <dbReference type="Proteomes" id="UP001143474"/>
    </source>
</evidence>
<dbReference type="PANTHER" id="PTHR30349">
    <property type="entry name" value="PHAGE INTEGRASE-RELATED"/>
    <property type="match status" value="1"/>
</dbReference>
<comment type="caution">
    <text evidence="5">The sequence shown here is derived from an EMBL/GenBank/DDBJ whole genome shotgun (WGS) entry which is preliminary data.</text>
</comment>
<dbReference type="InterPro" id="IPR013762">
    <property type="entry name" value="Integrase-like_cat_sf"/>
</dbReference>
<dbReference type="Proteomes" id="UP001143474">
    <property type="component" value="Unassembled WGS sequence"/>
</dbReference>
<dbReference type="CDD" id="cd01189">
    <property type="entry name" value="INT_ICEBs1_C_like"/>
    <property type="match status" value="1"/>
</dbReference>
<protein>
    <recommendedName>
        <fullName evidence="4">Tyr recombinase domain-containing protein</fullName>
    </recommendedName>
</protein>
<proteinExistence type="inferred from homology"/>
<keyword evidence="2" id="KW-0238">DNA-binding</keyword>
<dbReference type="RefSeq" id="WP_271220545.1">
    <property type="nucleotide sequence ID" value="NZ_BAAAVD010000004.1"/>
</dbReference>
<evidence type="ECO:0000256" key="2">
    <source>
        <dbReference type="ARBA" id="ARBA00023125"/>
    </source>
</evidence>
<evidence type="ECO:0000313" key="5">
    <source>
        <dbReference type="EMBL" id="GLK12198.1"/>
    </source>
</evidence>
<evidence type="ECO:0000259" key="4">
    <source>
        <dbReference type="PROSITE" id="PS51898"/>
    </source>
</evidence>
<dbReference type="GO" id="GO:0006310">
    <property type="term" value="P:DNA recombination"/>
    <property type="evidence" value="ECO:0007669"/>
    <property type="project" value="UniProtKB-KW"/>
</dbReference>
<dbReference type="AlphaFoldDB" id="A0A9W6I5R8"/>
<dbReference type="GO" id="GO:0003677">
    <property type="term" value="F:DNA binding"/>
    <property type="evidence" value="ECO:0007669"/>
    <property type="project" value="UniProtKB-KW"/>
</dbReference>
<dbReference type="SUPFAM" id="SSF56349">
    <property type="entry name" value="DNA breaking-rejoining enzymes"/>
    <property type="match status" value="1"/>
</dbReference>
<dbReference type="InterPro" id="IPR011010">
    <property type="entry name" value="DNA_brk_join_enz"/>
</dbReference>
<sequence>MLLRGLRRGEACGLRWSDIALTTGHATIFQTVLQYGGRIVIDTPKSRAGKRVVSLDAETVRLLKAHKKAQLRARLAAGDGYEDNDLVFPRRNGQVPSPDWVSEQFRVIRKAAGLPAIRLHEARHTAATLGLEAGLDVKVVSVQLGHSTTTITRDLYQHVRQAVLDDAAEKVVALIPERKTPEEATS</sequence>
<dbReference type="PROSITE" id="PS51898">
    <property type="entry name" value="TYR_RECOMBINASE"/>
    <property type="match status" value="1"/>
</dbReference>